<organism evidence="2 3">
    <name type="scientific">Sphagnurus paluster</name>
    <dbReference type="NCBI Taxonomy" id="117069"/>
    <lineage>
        <taxon>Eukaryota</taxon>
        <taxon>Fungi</taxon>
        <taxon>Dikarya</taxon>
        <taxon>Basidiomycota</taxon>
        <taxon>Agaricomycotina</taxon>
        <taxon>Agaricomycetes</taxon>
        <taxon>Agaricomycetidae</taxon>
        <taxon>Agaricales</taxon>
        <taxon>Tricholomatineae</taxon>
        <taxon>Lyophyllaceae</taxon>
        <taxon>Sphagnurus</taxon>
    </lineage>
</organism>
<gene>
    <name evidence="2" type="ORF">H0H81_007382</name>
</gene>
<name>A0A9P7KLP7_9AGAR</name>
<dbReference type="SUPFAM" id="SSF56112">
    <property type="entry name" value="Protein kinase-like (PK-like)"/>
    <property type="match status" value="1"/>
</dbReference>
<evidence type="ECO:0000313" key="3">
    <source>
        <dbReference type="Proteomes" id="UP000717328"/>
    </source>
</evidence>
<evidence type="ECO:0000259" key="1">
    <source>
        <dbReference type="Pfam" id="PF01636"/>
    </source>
</evidence>
<reference evidence="2" key="2">
    <citation type="submission" date="2021-10" db="EMBL/GenBank/DDBJ databases">
        <title>Phylogenomics reveals ancestral predisposition of the termite-cultivated fungus Termitomyces towards a domesticated lifestyle.</title>
        <authorList>
            <person name="Auxier B."/>
            <person name="Grum-Grzhimaylo A."/>
            <person name="Cardenas M.E."/>
            <person name="Lodge J.D."/>
            <person name="Laessoe T."/>
            <person name="Pedersen O."/>
            <person name="Smith M.E."/>
            <person name="Kuyper T.W."/>
            <person name="Franco-Molano E.A."/>
            <person name="Baroni T.J."/>
            <person name="Aanen D.K."/>
        </authorList>
    </citation>
    <scope>NUCLEOTIDE SEQUENCE</scope>
    <source>
        <strain evidence="2">D49</strain>
    </source>
</reference>
<evidence type="ECO:0000313" key="2">
    <source>
        <dbReference type="EMBL" id="KAG5651796.1"/>
    </source>
</evidence>
<protein>
    <recommendedName>
        <fullName evidence="1">Aminoglycoside phosphotransferase domain-containing protein</fullName>
    </recommendedName>
</protein>
<reference evidence="2" key="1">
    <citation type="submission" date="2021-02" db="EMBL/GenBank/DDBJ databases">
        <authorList>
            <person name="Nieuwenhuis M."/>
            <person name="Van De Peppel L.J.J."/>
        </authorList>
    </citation>
    <scope>NUCLEOTIDE SEQUENCE</scope>
    <source>
        <strain evidence="2">D49</strain>
    </source>
</reference>
<keyword evidence="3" id="KW-1185">Reference proteome</keyword>
<dbReference type="AlphaFoldDB" id="A0A9P7KLP7"/>
<dbReference type="OrthoDB" id="8300194at2759"/>
<comment type="caution">
    <text evidence="2">The sequence shown here is derived from an EMBL/GenBank/DDBJ whole genome shotgun (WGS) entry which is preliminary data.</text>
</comment>
<dbReference type="InterPro" id="IPR002575">
    <property type="entry name" value="Aminoglycoside_PTrfase"/>
</dbReference>
<dbReference type="Pfam" id="PF01636">
    <property type="entry name" value="APH"/>
    <property type="match status" value="1"/>
</dbReference>
<dbReference type="EMBL" id="JABCKI010000197">
    <property type="protein sequence ID" value="KAG5651796.1"/>
    <property type="molecule type" value="Genomic_DNA"/>
</dbReference>
<proteinExistence type="predicted"/>
<sequence length="175" mass="19790">MLGADLWNRPLHPNSEHTVAKALPRLRGPGPPPEARALAFVYEHTSIALRSMAFSFRVPAHPRRVDPPRLRRAAAPRLRRISQAPRPEYEQPLTCNSPSVMIFSDHSYHLPTSDALIAFFNKKCHLPPDAPPGCRFIDDAPLVFTHNDLNPRNIILGDDGRLWMIDFEESGFYPP</sequence>
<dbReference type="InterPro" id="IPR011009">
    <property type="entry name" value="Kinase-like_dom_sf"/>
</dbReference>
<dbReference type="Gene3D" id="3.90.1200.10">
    <property type="match status" value="1"/>
</dbReference>
<dbReference type="Proteomes" id="UP000717328">
    <property type="component" value="Unassembled WGS sequence"/>
</dbReference>
<feature type="domain" description="Aminoglycoside phosphotransferase" evidence="1">
    <location>
        <begin position="23"/>
        <end position="175"/>
    </location>
</feature>
<accession>A0A9P7KLP7</accession>